<organism evidence="1 2">
    <name type="scientific">Nocardiopsis changdeensis</name>
    <dbReference type="NCBI Taxonomy" id="2831969"/>
    <lineage>
        <taxon>Bacteria</taxon>
        <taxon>Bacillati</taxon>
        <taxon>Actinomycetota</taxon>
        <taxon>Actinomycetes</taxon>
        <taxon>Streptosporangiales</taxon>
        <taxon>Nocardiopsidaceae</taxon>
        <taxon>Nocardiopsis</taxon>
    </lineage>
</organism>
<sequence>MKRHASVTAPLWVGSRPIGISTATPVMAVPETRLPGGLDDAALCVLYALRGLGRVATTVELAARTAEPVVAVAVALHRLRERDLIRVLRPGWLPDRLAVWTGADAVAPVCVDLVVLVGADPGQPLTRALGQITDTGPLPVQTHLPGSMWVGVSPTSARHQVVVVAVAGLHPADARWSELASAAAAAVIVGNPTAPTPGELPGALSATGIPVVAMTAPLEGPDPAPDVVRATWGLPANTPVVVGDPSLAPDLYTAINHLGKRP</sequence>
<proteinExistence type="predicted"/>
<protein>
    <recommendedName>
        <fullName evidence="3">MarR family transcriptional regulator</fullName>
    </recommendedName>
</protein>
<reference evidence="2" key="1">
    <citation type="submission" date="2021-05" db="EMBL/GenBank/DDBJ databases">
        <title>Direct Submission.</title>
        <authorList>
            <person name="Li K."/>
            <person name="Gao J."/>
        </authorList>
    </citation>
    <scope>NUCLEOTIDE SEQUENCE [LARGE SCALE GENOMIC DNA]</scope>
    <source>
        <strain evidence="2">Mg02</strain>
        <plasmid evidence="2">unnamed4</plasmid>
    </source>
</reference>
<keyword evidence="2" id="KW-1185">Reference proteome</keyword>
<gene>
    <name evidence="1" type="ORF">KGD84_32820</name>
</gene>
<accession>A0A975QCC2</accession>
<geneLocation type="plasmid" evidence="1 2">
    <name>unnamed4</name>
</geneLocation>
<dbReference type="Proteomes" id="UP000676079">
    <property type="component" value="Plasmid unnamed4"/>
</dbReference>
<dbReference type="EMBL" id="CP074136">
    <property type="protein sequence ID" value="QUX26483.1"/>
    <property type="molecule type" value="Genomic_DNA"/>
</dbReference>
<evidence type="ECO:0000313" key="1">
    <source>
        <dbReference type="EMBL" id="QUX26483.1"/>
    </source>
</evidence>
<evidence type="ECO:0008006" key="3">
    <source>
        <dbReference type="Google" id="ProtNLM"/>
    </source>
</evidence>
<name>A0A975QCC2_9ACTN</name>
<keyword evidence="1" id="KW-0614">Plasmid</keyword>
<evidence type="ECO:0000313" key="2">
    <source>
        <dbReference type="Proteomes" id="UP000676079"/>
    </source>
</evidence>
<dbReference type="RefSeq" id="WP_220566062.1">
    <property type="nucleotide sequence ID" value="NZ_CP074136.1"/>
</dbReference>